<dbReference type="InterPro" id="IPR025597">
    <property type="entry name" value="DUF4345"/>
</dbReference>
<evidence type="ECO:0008006" key="4">
    <source>
        <dbReference type="Google" id="ProtNLM"/>
    </source>
</evidence>
<dbReference type="EMBL" id="PUIB01000025">
    <property type="protein sequence ID" value="PQO28317.1"/>
    <property type="molecule type" value="Genomic_DNA"/>
</dbReference>
<accession>A0A2S8F834</accession>
<dbReference type="Pfam" id="PF14248">
    <property type="entry name" value="DUF4345"/>
    <property type="match status" value="1"/>
</dbReference>
<dbReference type="OrthoDB" id="5987056at2"/>
<keyword evidence="1" id="KW-0472">Membrane</keyword>
<evidence type="ECO:0000256" key="1">
    <source>
        <dbReference type="SAM" id="Phobius"/>
    </source>
</evidence>
<gene>
    <name evidence="2" type="ORF">C5Y98_25825</name>
</gene>
<feature type="transmembrane region" description="Helical" evidence="1">
    <location>
        <begin position="51"/>
        <end position="72"/>
    </location>
</feature>
<sequence length="138" mass="14950">MERTTMQAARFFLAFVGLCYLTLGVWCSAAPSHTSNSVGFDLQKGSGQSEFFTVYGGVELAWGLIFLMPLLWSEFTRPLLIACVLIHGLSVVFRAISFLLFSGMGTTTYVLAGVEWAIFLASAGLLLMSSTTGKTSEI</sequence>
<dbReference type="Proteomes" id="UP000239388">
    <property type="component" value="Unassembled WGS sequence"/>
</dbReference>
<proteinExistence type="predicted"/>
<comment type="caution">
    <text evidence="2">The sequence shown here is derived from an EMBL/GenBank/DDBJ whole genome shotgun (WGS) entry which is preliminary data.</text>
</comment>
<organism evidence="2 3">
    <name type="scientific">Blastopirellula marina</name>
    <dbReference type="NCBI Taxonomy" id="124"/>
    <lineage>
        <taxon>Bacteria</taxon>
        <taxon>Pseudomonadati</taxon>
        <taxon>Planctomycetota</taxon>
        <taxon>Planctomycetia</taxon>
        <taxon>Pirellulales</taxon>
        <taxon>Pirellulaceae</taxon>
        <taxon>Blastopirellula</taxon>
    </lineage>
</organism>
<reference evidence="2 3" key="1">
    <citation type="submission" date="2018-02" db="EMBL/GenBank/DDBJ databases">
        <title>Comparative genomes isolates from brazilian mangrove.</title>
        <authorList>
            <person name="Araujo J.E."/>
            <person name="Taketani R.G."/>
            <person name="Silva M.C.P."/>
            <person name="Loureco M.V."/>
            <person name="Andreote F.D."/>
        </authorList>
    </citation>
    <scope>NUCLEOTIDE SEQUENCE [LARGE SCALE GENOMIC DNA]</scope>
    <source>
        <strain evidence="2 3">NAP PRIS-MGV</strain>
    </source>
</reference>
<keyword evidence="1" id="KW-1133">Transmembrane helix</keyword>
<evidence type="ECO:0000313" key="2">
    <source>
        <dbReference type="EMBL" id="PQO28317.1"/>
    </source>
</evidence>
<keyword evidence="1" id="KW-0812">Transmembrane</keyword>
<evidence type="ECO:0000313" key="3">
    <source>
        <dbReference type="Proteomes" id="UP000239388"/>
    </source>
</evidence>
<feature type="transmembrane region" description="Helical" evidence="1">
    <location>
        <begin position="79"/>
        <end position="101"/>
    </location>
</feature>
<dbReference type="AlphaFoldDB" id="A0A2S8F834"/>
<feature type="transmembrane region" description="Helical" evidence="1">
    <location>
        <begin position="107"/>
        <end position="128"/>
    </location>
</feature>
<protein>
    <recommendedName>
        <fullName evidence="4">DUF4345 domain-containing protein</fullName>
    </recommendedName>
</protein>
<name>A0A2S8F834_9BACT</name>